<evidence type="ECO:0000313" key="1">
    <source>
        <dbReference type="Proteomes" id="UP000887574"/>
    </source>
</evidence>
<name>A0A915ET41_9BILA</name>
<proteinExistence type="predicted"/>
<protein>
    <submittedName>
        <fullName evidence="2">Uncharacterized protein</fullName>
    </submittedName>
</protein>
<reference evidence="2" key="1">
    <citation type="submission" date="2022-11" db="UniProtKB">
        <authorList>
            <consortium name="WormBaseParasite"/>
        </authorList>
    </citation>
    <scope>IDENTIFICATION</scope>
</reference>
<sequence>MARPTVDDRWATDVQNGQKVLIKIEGLHFIANGSSAMSIRVSKYCTAESSVVKRRGPKIESRSKSCSMCLKAQIIRTTSAAMDLSLSVCR</sequence>
<accession>A0A915ET41</accession>
<keyword evidence="1" id="KW-1185">Reference proteome</keyword>
<dbReference type="Proteomes" id="UP000887574">
    <property type="component" value="Unplaced"/>
</dbReference>
<dbReference type="AlphaFoldDB" id="A0A915ET41"/>
<evidence type="ECO:0000313" key="2">
    <source>
        <dbReference type="WBParaSite" id="jg9014"/>
    </source>
</evidence>
<dbReference type="WBParaSite" id="jg9014">
    <property type="protein sequence ID" value="jg9014"/>
    <property type="gene ID" value="jg9014"/>
</dbReference>
<organism evidence="1 2">
    <name type="scientific">Ditylenchus dipsaci</name>
    <dbReference type="NCBI Taxonomy" id="166011"/>
    <lineage>
        <taxon>Eukaryota</taxon>
        <taxon>Metazoa</taxon>
        <taxon>Ecdysozoa</taxon>
        <taxon>Nematoda</taxon>
        <taxon>Chromadorea</taxon>
        <taxon>Rhabditida</taxon>
        <taxon>Tylenchina</taxon>
        <taxon>Tylenchomorpha</taxon>
        <taxon>Sphaerularioidea</taxon>
        <taxon>Anguinidae</taxon>
        <taxon>Anguininae</taxon>
        <taxon>Ditylenchus</taxon>
    </lineage>
</organism>